<feature type="chain" id="PRO_5032657432" description="Wall-associated receptor kinase galacturonan-binding domain-containing protein" evidence="5">
    <location>
        <begin position="32"/>
        <end position="323"/>
    </location>
</feature>
<dbReference type="AlphaFoldDB" id="A0A835J5S6"/>
<evidence type="ECO:0000313" key="8">
    <source>
        <dbReference type="Proteomes" id="UP000657918"/>
    </source>
</evidence>
<feature type="compositionally biased region" description="Polar residues" evidence="3">
    <location>
        <begin position="314"/>
        <end position="323"/>
    </location>
</feature>
<sequence length="323" mass="36710">MFISRVSRHRFGAYAALLLLEILSTHHRCSARKSSNYCPPSSCGNILNISSPFRLNTDPGSGGHRFGKLACENNERLTLHLMMVKYYVEAINYSDSTIRLVDAAVQKDDCFSIPRHSLTEEEFPYLYFYYDNHIYYLIKKNWIESSVLAFICCENEIQNLPDYIKDTSSCKNGSGTSYISSPSCVNMEGHSFVMLDGEIKDVPDLCRVNLMYTVPKNVRNMLYTDVHNILADGFELSWSAYIPNLIEPYHSDCVGFTTPLVLLSFLMLFLAMTLAFINVESLRMPPKPFLTPSQVQEDDDRGNHAKLSDPPNDCSDSSYQFGR</sequence>
<gene>
    <name evidence="7" type="ORF">SADUNF_Sadunf17G0001100</name>
</gene>
<evidence type="ECO:0000256" key="3">
    <source>
        <dbReference type="SAM" id="MobiDB-lite"/>
    </source>
</evidence>
<dbReference type="PANTHER" id="PTHR33138">
    <property type="entry name" value="OS01G0690200 PROTEIN"/>
    <property type="match status" value="1"/>
</dbReference>
<comment type="caution">
    <text evidence="7">The sequence shown here is derived from an EMBL/GenBank/DDBJ whole genome shotgun (WGS) entry which is preliminary data.</text>
</comment>
<keyword evidence="4" id="KW-0812">Transmembrane</keyword>
<evidence type="ECO:0000313" key="7">
    <source>
        <dbReference type="EMBL" id="KAF9663078.1"/>
    </source>
</evidence>
<accession>A0A835J5S6</accession>
<dbReference type="InterPro" id="IPR025287">
    <property type="entry name" value="WAK_GUB"/>
</dbReference>
<organism evidence="7 8">
    <name type="scientific">Salix dunnii</name>
    <dbReference type="NCBI Taxonomy" id="1413687"/>
    <lineage>
        <taxon>Eukaryota</taxon>
        <taxon>Viridiplantae</taxon>
        <taxon>Streptophyta</taxon>
        <taxon>Embryophyta</taxon>
        <taxon>Tracheophyta</taxon>
        <taxon>Spermatophyta</taxon>
        <taxon>Magnoliopsida</taxon>
        <taxon>eudicotyledons</taxon>
        <taxon>Gunneridae</taxon>
        <taxon>Pentapetalae</taxon>
        <taxon>rosids</taxon>
        <taxon>fabids</taxon>
        <taxon>Malpighiales</taxon>
        <taxon>Salicaceae</taxon>
        <taxon>Saliceae</taxon>
        <taxon>Salix</taxon>
    </lineage>
</organism>
<evidence type="ECO:0000259" key="6">
    <source>
        <dbReference type="Pfam" id="PF13947"/>
    </source>
</evidence>
<name>A0A835J5S6_9ROSI</name>
<keyword evidence="4" id="KW-1133">Transmembrane helix</keyword>
<dbReference type="Pfam" id="PF13947">
    <property type="entry name" value="GUB_WAK_bind"/>
    <property type="match status" value="1"/>
</dbReference>
<dbReference type="PANTHER" id="PTHR33138:SF30">
    <property type="entry name" value="LEAF RUST 10 DISEASE-RESISTANCE LOCUS RECEPTOR-LIKE PROTEIN KINASE-LIKE 2.7"/>
    <property type="match status" value="1"/>
</dbReference>
<dbReference type="GO" id="GO:0016020">
    <property type="term" value="C:membrane"/>
    <property type="evidence" value="ECO:0007669"/>
    <property type="project" value="UniProtKB-SubCell"/>
</dbReference>
<keyword evidence="2 5" id="KW-0732">Signal</keyword>
<dbReference type="GO" id="GO:0030247">
    <property type="term" value="F:polysaccharide binding"/>
    <property type="evidence" value="ECO:0007669"/>
    <property type="project" value="InterPro"/>
</dbReference>
<proteinExistence type="predicted"/>
<dbReference type="OrthoDB" id="851479at2759"/>
<protein>
    <recommendedName>
        <fullName evidence="6">Wall-associated receptor kinase galacturonan-binding domain-containing protein</fullName>
    </recommendedName>
</protein>
<feature type="signal peptide" evidence="5">
    <location>
        <begin position="1"/>
        <end position="31"/>
    </location>
</feature>
<dbReference type="EMBL" id="JADGMS010000017">
    <property type="protein sequence ID" value="KAF9663078.1"/>
    <property type="molecule type" value="Genomic_DNA"/>
</dbReference>
<feature type="domain" description="Wall-associated receptor kinase galacturonan-binding" evidence="6">
    <location>
        <begin position="38"/>
        <end position="102"/>
    </location>
</feature>
<evidence type="ECO:0000256" key="5">
    <source>
        <dbReference type="SAM" id="SignalP"/>
    </source>
</evidence>
<comment type="subcellular location">
    <subcellularLocation>
        <location evidence="1">Membrane</location>
        <topology evidence="1">Single-pass membrane protein</topology>
    </subcellularLocation>
</comment>
<dbReference type="Proteomes" id="UP000657918">
    <property type="component" value="Unassembled WGS sequence"/>
</dbReference>
<reference evidence="7 8" key="1">
    <citation type="submission" date="2020-10" db="EMBL/GenBank/DDBJ databases">
        <title>Plant Genome Project.</title>
        <authorList>
            <person name="Zhang R.-G."/>
        </authorList>
    </citation>
    <scope>NUCLEOTIDE SEQUENCE [LARGE SCALE GENOMIC DNA]</scope>
    <source>
        <strain evidence="7">FAFU-HL-1</strain>
        <tissue evidence="7">Leaf</tissue>
    </source>
</reference>
<keyword evidence="4" id="KW-0472">Membrane</keyword>
<evidence type="ECO:0000256" key="4">
    <source>
        <dbReference type="SAM" id="Phobius"/>
    </source>
</evidence>
<evidence type="ECO:0000256" key="2">
    <source>
        <dbReference type="ARBA" id="ARBA00022729"/>
    </source>
</evidence>
<feature type="transmembrane region" description="Helical" evidence="4">
    <location>
        <begin position="260"/>
        <end position="279"/>
    </location>
</feature>
<feature type="region of interest" description="Disordered" evidence="3">
    <location>
        <begin position="288"/>
        <end position="323"/>
    </location>
</feature>
<evidence type="ECO:0000256" key="1">
    <source>
        <dbReference type="ARBA" id="ARBA00004167"/>
    </source>
</evidence>
<keyword evidence="8" id="KW-1185">Reference proteome</keyword>